<dbReference type="Proteomes" id="UP000028582">
    <property type="component" value="Unassembled WGS sequence"/>
</dbReference>
<keyword evidence="1" id="KW-0175">Coiled coil</keyword>
<gene>
    <name evidence="2" type="ORF">F444_21789</name>
</gene>
<protein>
    <recommendedName>
        <fullName evidence="4">Autophagy-related protein 16 domain-containing protein</fullName>
    </recommendedName>
</protein>
<comment type="caution">
    <text evidence="2">The sequence shown here is derived from an EMBL/GenBank/DDBJ whole genome shotgun (WGS) entry which is preliminary data.</text>
</comment>
<dbReference type="OrthoDB" id="109434at2759"/>
<evidence type="ECO:0000313" key="2">
    <source>
        <dbReference type="EMBL" id="ETO59951.1"/>
    </source>
</evidence>
<evidence type="ECO:0008006" key="4">
    <source>
        <dbReference type="Google" id="ProtNLM"/>
    </source>
</evidence>
<organism evidence="2 3">
    <name type="scientific">Phytophthora nicotianae P1976</name>
    <dbReference type="NCBI Taxonomy" id="1317066"/>
    <lineage>
        <taxon>Eukaryota</taxon>
        <taxon>Sar</taxon>
        <taxon>Stramenopiles</taxon>
        <taxon>Oomycota</taxon>
        <taxon>Peronosporomycetes</taxon>
        <taxon>Peronosporales</taxon>
        <taxon>Peronosporaceae</taxon>
        <taxon>Phytophthora</taxon>
    </lineage>
</organism>
<reference evidence="2 3" key="1">
    <citation type="submission" date="2013-11" db="EMBL/GenBank/DDBJ databases">
        <title>The Genome Sequence of Phytophthora parasitica P1976.</title>
        <authorList>
            <consortium name="The Broad Institute Genomics Platform"/>
            <person name="Russ C."/>
            <person name="Tyler B."/>
            <person name="Panabieres F."/>
            <person name="Shan W."/>
            <person name="Tripathy S."/>
            <person name="Grunwald N."/>
            <person name="Machado M."/>
            <person name="Johnson C.S."/>
            <person name="Walker B."/>
            <person name="Young S."/>
            <person name="Zeng Q."/>
            <person name="Gargeya S."/>
            <person name="Fitzgerald M."/>
            <person name="Haas B."/>
            <person name="Abouelleil A."/>
            <person name="Allen A.W."/>
            <person name="Alvarado L."/>
            <person name="Arachchi H.M."/>
            <person name="Berlin A.M."/>
            <person name="Chapman S.B."/>
            <person name="Gainer-Dewar J."/>
            <person name="Goldberg J."/>
            <person name="Griggs A."/>
            <person name="Gujja S."/>
            <person name="Hansen M."/>
            <person name="Howarth C."/>
            <person name="Imamovic A."/>
            <person name="Ireland A."/>
            <person name="Larimer J."/>
            <person name="McCowan C."/>
            <person name="Murphy C."/>
            <person name="Pearson M."/>
            <person name="Poon T.W."/>
            <person name="Priest M."/>
            <person name="Roberts A."/>
            <person name="Saif S."/>
            <person name="Shea T."/>
            <person name="Sisk P."/>
            <person name="Sykes S."/>
            <person name="Wortman J."/>
            <person name="Nusbaum C."/>
            <person name="Birren B."/>
        </authorList>
    </citation>
    <scope>NUCLEOTIDE SEQUENCE [LARGE SCALE GENOMIC DNA]</scope>
    <source>
        <strain evidence="2 3">P1976</strain>
    </source>
</reference>
<feature type="coiled-coil region" evidence="1">
    <location>
        <begin position="12"/>
        <end position="71"/>
    </location>
</feature>
<dbReference type="EMBL" id="ANJA01004020">
    <property type="protein sequence ID" value="ETO59951.1"/>
    <property type="molecule type" value="Genomic_DNA"/>
</dbReference>
<evidence type="ECO:0000256" key="1">
    <source>
        <dbReference type="SAM" id="Coils"/>
    </source>
</evidence>
<sequence length="112" mass="12663">MESSLRVNRAALNSKEKTLRATIARLKALQEEMEAKNKDFEIEGAALRAQVQTLQRQLSRSLHEVEELRAKAVAMDKRYKDGFDLWLDSMNDMLAAAPITRAIRVPPRPATA</sequence>
<proteinExistence type="predicted"/>
<evidence type="ECO:0000313" key="3">
    <source>
        <dbReference type="Proteomes" id="UP000028582"/>
    </source>
</evidence>
<name>A0A080YZZ0_PHYNI</name>
<dbReference type="AlphaFoldDB" id="A0A080YZZ0"/>
<accession>A0A080YZZ0</accession>